<dbReference type="RefSeq" id="WP_194137859.1">
    <property type="nucleotide sequence ID" value="NZ_JADFFK010000038.1"/>
</dbReference>
<name>A0ABR9XAT3_9RHOB</name>
<comment type="caution">
    <text evidence="3">The sequence shown here is derived from an EMBL/GenBank/DDBJ whole genome shotgun (WGS) entry which is preliminary data.</text>
</comment>
<accession>A0ABR9XAT3</accession>
<gene>
    <name evidence="3" type="ORF">IQ782_27450</name>
</gene>
<dbReference type="PANTHER" id="PTHR11113:SF14">
    <property type="entry name" value="N-ACETYLGLUCOSAMINE-6-PHOSPHATE DEACETYLASE"/>
    <property type="match status" value="1"/>
</dbReference>
<comment type="similarity">
    <text evidence="1">Belongs to the metallo-dependent hydrolases superfamily. NagA family.</text>
</comment>
<sequence>MSTASLLSSIRQRSGPIDLPVVLAAGTEGAADHPGRTVRLLPDGRLLDHGPLASQPENFTTPGLVDLQVNGFAGVDFNRPGVTPAELDHALVALARTGVTTVLPTVITGAAEQMLATLSSLDAAVQGSRLGPEMVAGYHIEGPFLSTLEGFRGAHDAAHMGPAEIGLIDRLQAAATRPIRLVTLAPEVCGALELTRELVRRGIRVAVGHSAATPDQLAAAVEAGARLATHLGNGLPQQLPKFENPVFWQLAQDGLAAMFIADGIHIPPGALRSLLRAKGLEHSLLVTDAVSAAGPDQAAGLYPFGAETVERAADGTVRVPGAPNLAGSSAEMAAMLRNVMIWAGLPLAEALRLCQLNPLRCLEPEWRFGTDLAQARLVEWKMTDAGPQVRRTHIGPHTVQ</sequence>
<dbReference type="EMBL" id="JADFFK010000038">
    <property type="protein sequence ID" value="MBE9640591.1"/>
    <property type="molecule type" value="Genomic_DNA"/>
</dbReference>
<keyword evidence="4" id="KW-1185">Reference proteome</keyword>
<protein>
    <submittedName>
        <fullName evidence="3">N-acetylglucosamine-6-phosphate deacetylase</fullName>
    </submittedName>
</protein>
<dbReference type="PANTHER" id="PTHR11113">
    <property type="entry name" value="N-ACETYLGLUCOSAMINE-6-PHOSPHATE DEACETYLASE"/>
    <property type="match status" value="1"/>
</dbReference>
<evidence type="ECO:0000313" key="4">
    <source>
        <dbReference type="Proteomes" id="UP000607796"/>
    </source>
</evidence>
<dbReference type="Proteomes" id="UP000607796">
    <property type="component" value="Unassembled WGS sequence"/>
</dbReference>
<keyword evidence="2" id="KW-0378">Hydrolase</keyword>
<proteinExistence type="inferred from homology"/>
<dbReference type="Gene3D" id="3.20.20.140">
    <property type="entry name" value="Metal-dependent hydrolases"/>
    <property type="match status" value="1"/>
</dbReference>
<evidence type="ECO:0000313" key="3">
    <source>
        <dbReference type="EMBL" id="MBE9640591.1"/>
    </source>
</evidence>
<dbReference type="SUPFAM" id="SSF51556">
    <property type="entry name" value="Metallo-dependent hydrolases"/>
    <property type="match status" value="1"/>
</dbReference>
<evidence type="ECO:0000256" key="1">
    <source>
        <dbReference type="ARBA" id="ARBA00010716"/>
    </source>
</evidence>
<evidence type="ECO:0000256" key="2">
    <source>
        <dbReference type="ARBA" id="ARBA00022801"/>
    </source>
</evidence>
<organism evidence="3 4">
    <name type="scientific">Salipiger mangrovisoli</name>
    <dbReference type="NCBI Taxonomy" id="2865933"/>
    <lineage>
        <taxon>Bacteria</taxon>
        <taxon>Pseudomonadati</taxon>
        <taxon>Pseudomonadota</taxon>
        <taxon>Alphaproteobacteria</taxon>
        <taxon>Rhodobacterales</taxon>
        <taxon>Roseobacteraceae</taxon>
        <taxon>Salipiger</taxon>
    </lineage>
</organism>
<dbReference type="InterPro" id="IPR032466">
    <property type="entry name" value="Metal_Hydrolase"/>
</dbReference>
<reference evidence="3 4" key="1">
    <citation type="journal article" date="2021" name="Int. J. Syst. Evol. Microbiol.">
        <title>Salipiger mangrovisoli sp. nov., isolated from mangrove soil and the proposal for the reclassification of Paraphaeobacter pallidus as Salipiger pallidus comb. nov.</title>
        <authorList>
            <person name="Du J."/>
            <person name="Liu Y."/>
            <person name="Pei T."/>
            <person name="Deng M.R."/>
            <person name="Zhu H."/>
        </authorList>
    </citation>
    <scope>NUCLEOTIDE SEQUENCE [LARGE SCALE GENOMIC DNA]</scope>
    <source>
        <strain evidence="3 4">6D45A</strain>
    </source>
</reference>